<dbReference type="GO" id="GO:0034355">
    <property type="term" value="P:NAD+ biosynthetic process via the salvage pathway"/>
    <property type="evidence" value="ECO:0007669"/>
    <property type="project" value="TreeGrafter"/>
</dbReference>
<evidence type="ECO:0000256" key="6">
    <source>
        <dbReference type="ARBA" id="ARBA00022642"/>
    </source>
</evidence>
<sequence>MLEAQLIFDRYHATMDQFASGEHALIGGKPLADLPATFYVSQRKLSFAPCVGHERLLEGLMRRNIDVPRARFLREDKAGLSRTAERLASTSNPFLIRCVKPGTIMFAREPFADITGPFAETQMMEVRFEHAFDEPMTVAGRALAIRLDAGERWISDFSLRRDGSLGRAVDIAKYSYIGGFDDTSNMEAAFLLDINAVGTMAHYLVQAFLVSSRYPQRSEKGVRKHFQQACFEQWLDAHPKGTTLLLDTITLRLGVIHTIRAAKSSEGRRGALRAVRIDSGNLIKNALWVRAMLDANALEDVKIILTSDLDRNLIAEIVKRCPAVYGFGVGTKLAAEVENVAGVIFKLSQIDDLPTLKCSETPGKETLPGRLQVWRCIDHEGFFVKDVIGTDGWAASEQDRKEFSSAFPLLQPWWGNAFKTDFLPYEQPRMPTIQEQRVFVQQQVKRFRDIHNYPVELSSLTKERIRYLTEMMTRDEMGESGVVMVDYPS</sequence>
<evidence type="ECO:0000256" key="5">
    <source>
        <dbReference type="ARBA" id="ARBA00022598"/>
    </source>
</evidence>
<keyword evidence="6" id="KW-0662">Pyridine nucleotide biosynthesis</keyword>
<name>A0A7T5UQI0_9BACT</name>
<evidence type="ECO:0000256" key="7">
    <source>
        <dbReference type="ARBA" id="ARBA00048668"/>
    </source>
</evidence>
<dbReference type="Proteomes" id="UP000595618">
    <property type="component" value="Chromosome"/>
</dbReference>
<dbReference type="InterPro" id="IPR007229">
    <property type="entry name" value="Nic_PRibTrfase-Fam"/>
</dbReference>
<dbReference type="SUPFAM" id="SSF51690">
    <property type="entry name" value="Nicotinate/Quinolinate PRTase C-terminal domain-like"/>
    <property type="match status" value="1"/>
</dbReference>
<reference evidence="9 10" key="1">
    <citation type="submission" date="2020-07" db="EMBL/GenBank/DDBJ databases">
        <title>Huge and variable diversity of episymbiotic CPR bacteria and DPANN archaea in groundwater ecosystems.</title>
        <authorList>
            <person name="He C.Y."/>
            <person name="Keren R."/>
            <person name="Whittaker M."/>
            <person name="Farag I.F."/>
            <person name="Doudna J."/>
            <person name="Cate J.H.D."/>
            <person name="Banfield J.F."/>
        </authorList>
    </citation>
    <scope>NUCLEOTIDE SEQUENCE [LARGE SCALE GENOMIC DNA]</scope>
    <source>
        <strain evidence="9">NC_groundwater_541_Ag_S-0.1um_46_50</strain>
    </source>
</reference>
<dbReference type="Pfam" id="PF04095">
    <property type="entry name" value="NAPRTase"/>
    <property type="match status" value="1"/>
</dbReference>
<comment type="pathway">
    <text evidence="1">Cofactor biosynthesis; NAD(+) biosynthesis; nicotinate D-ribonucleotide from nicotinate: step 1/1.</text>
</comment>
<dbReference type="PANTHER" id="PTHR11098:SF1">
    <property type="entry name" value="NICOTINATE PHOSPHORIBOSYLTRANSFERASE"/>
    <property type="match status" value="1"/>
</dbReference>
<comment type="similarity">
    <text evidence="2">Belongs to the NAPRTase family.</text>
</comment>
<evidence type="ECO:0000256" key="2">
    <source>
        <dbReference type="ARBA" id="ARBA00010897"/>
    </source>
</evidence>
<evidence type="ECO:0000256" key="1">
    <source>
        <dbReference type="ARBA" id="ARBA00004952"/>
    </source>
</evidence>
<dbReference type="Gene3D" id="3.20.140.10">
    <property type="entry name" value="nicotinate phosphoribosyltransferase"/>
    <property type="match status" value="1"/>
</dbReference>
<evidence type="ECO:0000313" key="9">
    <source>
        <dbReference type="EMBL" id="QQG45196.1"/>
    </source>
</evidence>
<proteinExistence type="inferred from homology"/>
<evidence type="ECO:0000313" key="10">
    <source>
        <dbReference type="Proteomes" id="UP000595618"/>
    </source>
</evidence>
<evidence type="ECO:0000256" key="3">
    <source>
        <dbReference type="ARBA" id="ARBA00013236"/>
    </source>
</evidence>
<dbReference type="InterPro" id="IPR036068">
    <property type="entry name" value="Nicotinate_pribotase-like_C"/>
</dbReference>
<gene>
    <name evidence="9" type="ORF">HYW89_04330</name>
</gene>
<dbReference type="AlphaFoldDB" id="A0A7T5UQI0"/>
<accession>A0A7T5UQI0</accession>
<dbReference type="UniPathway" id="UPA00253">
    <property type="reaction ID" value="UER00457"/>
</dbReference>
<dbReference type="InterPro" id="IPR041525">
    <property type="entry name" value="N/Namide_PRibTrfase"/>
</dbReference>
<dbReference type="InterPro" id="IPR013785">
    <property type="entry name" value="Aldolase_TIM"/>
</dbReference>
<keyword evidence="5" id="KW-0436">Ligase</keyword>
<dbReference type="PANTHER" id="PTHR11098">
    <property type="entry name" value="NICOTINATE PHOSPHORIBOSYLTRANSFERASE"/>
    <property type="match status" value="1"/>
</dbReference>
<dbReference type="EMBL" id="CP066690">
    <property type="protein sequence ID" value="QQG45196.1"/>
    <property type="molecule type" value="Genomic_DNA"/>
</dbReference>
<dbReference type="SUPFAM" id="SSF54675">
    <property type="entry name" value="Nicotinate/Quinolinate PRTase N-terminal domain-like"/>
    <property type="match status" value="1"/>
</dbReference>
<keyword evidence="4" id="KW-0597">Phosphoprotein</keyword>
<protein>
    <recommendedName>
        <fullName evidence="3">nicotinate phosphoribosyltransferase</fullName>
        <ecNumber evidence="3">6.3.4.21</ecNumber>
    </recommendedName>
</protein>
<dbReference type="GO" id="GO:0004516">
    <property type="term" value="F:nicotinate phosphoribosyltransferase activity"/>
    <property type="evidence" value="ECO:0007669"/>
    <property type="project" value="UniProtKB-EC"/>
</dbReference>
<dbReference type="GO" id="GO:0005829">
    <property type="term" value="C:cytosol"/>
    <property type="evidence" value="ECO:0007669"/>
    <property type="project" value="TreeGrafter"/>
</dbReference>
<evidence type="ECO:0000259" key="8">
    <source>
        <dbReference type="Pfam" id="PF04095"/>
    </source>
</evidence>
<dbReference type="EC" id="6.3.4.21" evidence="3"/>
<dbReference type="Gene3D" id="3.20.20.70">
    <property type="entry name" value="Aldolase class I"/>
    <property type="match status" value="1"/>
</dbReference>
<evidence type="ECO:0000256" key="4">
    <source>
        <dbReference type="ARBA" id="ARBA00022553"/>
    </source>
</evidence>
<organism evidence="9 10">
    <name type="scientific">Candidatus Sungiibacteriota bacterium</name>
    <dbReference type="NCBI Taxonomy" id="2750080"/>
    <lineage>
        <taxon>Bacteria</taxon>
        <taxon>Candidatus Sungiibacteriota</taxon>
    </lineage>
</organism>
<feature type="domain" description="Nicotinate/nicotinamide phosphoribosyltransferase" evidence="8">
    <location>
        <begin position="154"/>
        <end position="350"/>
    </location>
</feature>
<comment type="catalytic activity">
    <reaction evidence="7">
        <text>5-phospho-alpha-D-ribose 1-diphosphate + nicotinate + ATP + H2O = nicotinate beta-D-ribonucleotide + ADP + phosphate + diphosphate</text>
        <dbReference type="Rhea" id="RHEA:36163"/>
        <dbReference type="ChEBI" id="CHEBI:15377"/>
        <dbReference type="ChEBI" id="CHEBI:30616"/>
        <dbReference type="ChEBI" id="CHEBI:32544"/>
        <dbReference type="ChEBI" id="CHEBI:33019"/>
        <dbReference type="ChEBI" id="CHEBI:43474"/>
        <dbReference type="ChEBI" id="CHEBI:57502"/>
        <dbReference type="ChEBI" id="CHEBI:58017"/>
        <dbReference type="ChEBI" id="CHEBI:456216"/>
        <dbReference type="EC" id="6.3.4.21"/>
    </reaction>
</comment>
<dbReference type="PIRSF" id="PIRSF000484">
    <property type="entry name" value="NAPRT"/>
    <property type="match status" value="1"/>
</dbReference>